<name>A0A2J6RFH0_HYAVF</name>
<evidence type="ECO:0000313" key="4">
    <source>
        <dbReference type="Proteomes" id="UP000235786"/>
    </source>
</evidence>
<evidence type="ECO:0000256" key="2">
    <source>
        <dbReference type="SAM" id="Phobius"/>
    </source>
</evidence>
<feature type="transmembrane region" description="Helical" evidence="2">
    <location>
        <begin position="823"/>
        <end position="852"/>
    </location>
</feature>
<dbReference type="SUPFAM" id="SSF48403">
    <property type="entry name" value="Ankyrin repeat"/>
    <property type="match status" value="1"/>
</dbReference>
<dbReference type="InterPro" id="IPR002110">
    <property type="entry name" value="Ankyrin_rpt"/>
</dbReference>
<sequence>MEALGNISSILSLLDVAMRSSNAIHSLMSNWRDVPIEIIALANETNDSKAVLNQACHLLQQIKDTPPSQTVGPAHSLALDIEHQINHAIPIWNKLQVALSKFGGREDEAMKCSKSNRLRWLKCRREIDQMKMGLRERRIKIMELIVSSSACQGHAMDMRLVSLSTDIRNNQQLSTETSNLLQQRLNDIERRIALVLDGQEQGLQELSGLFASCRSALQNAQPSIASSSHCSSANICASASDEIEYVAKYTEIPHERSKHQDSPQKESTLSDTIGISVKYSALSHLTFHQTMPFCNASCPCVCHSRNWSRQVRYGTSAPFKLIFGSFFMGYSGVPTPKIKCDNSTCPGPTSESTITVRYSFPTWFFNRAIILAFCSRSHIRHFGVRIARRIPYVPGNIFSRINSKDFDGAIALLQSGNAHVNDTETRHGMSVLGAAMRHPALSPGFIQFIEFLLQRQADPHIPNDEGESAWHFAARLMLPNTPTTIASTELQSQLHRLFPNPDWDIFQFTHVHKVVAGLRPLNLAKVLENPIYRSQINAGDSLGETPLGLAASLGDHQAVETLLLAGADANPTLQSAASLYPLRRAIKAQRSRCVELLLMAPTNPFSLDGRGATFLHTAAAGCDSLSLIRPLVLRGIPLDSRNIHDCTPLSFTPLNDNYKAARFFLSQGANINNVDKDGDTPLTEAIRLNAHNCLRLFLDEGANVRTKNHRGWTVLHFAAAYGDIESINILTSRCLRGLDIQAHNIQGNTPRDCLFERQRVPHGILEAFESLLKSVTPEITSLAVHYGAQRYSTKLSPSEIIDEEAQIENDTFLYRNNSSSFKLFVALCALYVVSIVHGLSLDFLISISLVLVT</sequence>
<keyword evidence="4" id="KW-1185">Reference proteome</keyword>
<feature type="repeat" description="ANK" evidence="1">
    <location>
        <begin position="677"/>
        <end position="709"/>
    </location>
</feature>
<dbReference type="PROSITE" id="PS50297">
    <property type="entry name" value="ANK_REP_REGION"/>
    <property type="match status" value="2"/>
</dbReference>
<dbReference type="EMBL" id="KZ613949">
    <property type="protein sequence ID" value="PMD37223.1"/>
    <property type="molecule type" value="Genomic_DNA"/>
</dbReference>
<dbReference type="PANTHER" id="PTHR24118">
    <property type="entry name" value="POTE ANKYRIN DOMAIN"/>
    <property type="match status" value="1"/>
</dbReference>
<reference evidence="3 4" key="1">
    <citation type="submission" date="2016-04" db="EMBL/GenBank/DDBJ databases">
        <title>A degradative enzymes factory behind the ericoid mycorrhizal symbiosis.</title>
        <authorList>
            <consortium name="DOE Joint Genome Institute"/>
            <person name="Martino E."/>
            <person name="Morin E."/>
            <person name="Grelet G."/>
            <person name="Kuo A."/>
            <person name="Kohler A."/>
            <person name="Daghino S."/>
            <person name="Barry K."/>
            <person name="Choi C."/>
            <person name="Cichocki N."/>
            <person name="Clum A."/>
            <person name="Copeland A."/>
            <person name="Hainaut M."/>
            <person name="Haridas S."/>
            <person name="Labutti K."/>
            <person name="Lindquist E."/>
            <person name="Lipzen A."/>
            <person name="Khouja H.-R."/>
            <person name="Murat C."/>
            <person name="Ohm R."/>
            <person name="Olson A."/>
            <person name="Spatafora J."/>
            <person name="Veneault-Fourrey C."/>
            <person name="Henrissat B."/>
            <person name="Grigoriev I."/>
            <person name="Martin F."/>
            <person name="Perotto S."/>
        </authorList>
    </citation>
    <scope>NUCLEOTIDE SEQUENCE [LARGE SCALE GENOMIC DNA]</scope>
    <source>
        <strain evidence="3 4">F</strain>
    </source>
</reference>
<keyword evidence="2" id="KW-0812">Transmembrane</keyword>
<dbReference type="Pfam" id="PF00023">
    <property type="entry name" value="Ank"/>
    <property type="match status" value="1"/>
</dbReference>
<dbReference type="Gene3D" id="1.25.40.20">
    <property type="entry name" value="Ankyrin repeat-containing domain"/>
    <property type="match status" value="2"/>
</dbReference>
<dbReference type="OrthoDB" id="341259at2759"/>
<dbReference type="STRING" id="1149755.A0A2J6RFH0"/>
<feature type="repeat" description="ANK" evidence="1">
    <location>
        <begin position="542"/>
        <end position="574"/>
    </location>
</feature>
<proteinExistence type="predicted"/>
<dbReference type="PANTHER" id="PTHR24118:SF99">
    <property type="entry name" value="POTE ANKYRIN DOMAIN FAMILY MEMBER 3C-RELATED"/>
    <property type="match status" value="1"/>
</dbReference>
<organism evidence="3 4">
    <name type="scientific">Hyaloscypha variabilis (strain UAMH 11265 / GT02V1 / F)</name>
    <name type="common">Meliniomyces variabilis</name>
    <dbReference type="NCBI Taxonomy" id="1149755"/>
    <lineage>
        <taxon>Eukaryota</taxon>
        <taxon>Fungi</taxon>
        <taxon>Dikarya</taxon>
        <taxon>Ascomycota</taxon>
        <taxon>Pezizomycotina</taxon>
        <taxon>Leotiomycetes</taxon>
        <taxon>Helotiales</taxon>
        <taxon>Hyaloscyphaceae</taxon>
        <taxon>Hyaloscypha</taxon>
        <taxon>Hyaloscypha variabilis</taxon>
    </lineage>
</organism>
<dbReference type="InterPro" id="IPR036770">
    <property type="entry name" value="Ankyrin_rpt-contain_sf"/>
</dbReference>
<dbReference type="SMART" id="SM00248">
    <property type="entry name" value="ANK"/>
    <property type="match status" value="7"/>
</dbReference>
<keyword evidence="1" id="KW-0040">ANK repeat</keyword>
<dbReference type="Proteomes" id="UP000235786">
    <property type="component" value="Unassembled WGS sequence"/>
</dbReference>
<evidence type="ECO:0000313" key="3">
    <source>
        <dbReference type="EMBL" id="PMD37223.1"/>
    </source>
</evidence>
<protein>
    <submittedName>
        <fullName evidence="3">Ankyrin</fullName>
    </submittedName>
</protein>
<accession>A0A2J6RFH0</accession>
<dbReference type="AlphaFoldDB" id="A0A2J6RFH0"/>
<keyword evidence="2" id="KW-1133">Transmembrane helix</keyword>
<gene>
    <name evidence="3" type="ORF">L207DRAFT_635979</name>
</gene>
<keyword evidence="2" id="KW-0472">Membrane</keyword>
<dbReference type="PROSITE" id="PS50088">
    <property type="entry name" value="ANK_REPEAT"/>
    <property type="match status" value="2"/>
</dbReference>
<dbReference type="Pfam" id="PF12796">
    <property type="entry name" value="Ank_2"/>
    <property type="match status" value="1"/>
</dbReference>
<evidence type="ECO:0000256" key="1">
    <source>
        <dbReference type="PROSITE-ProRule" id="PRU00023"/>
    </source>
</evidence>